<keyword evidence="5" id="KW-0456">Lyase</keyword>
<comment type="function">
    <text evidence="3">Acetylation of prosthetic group (2-(5''-phosphoribosyl)-3'-dephosphocoenzyme-A) of the gamma subunit of citrate lyase.</text>
</comment>
<protein>
    <recommendedName>
        <fullName evidence="3">[Citrate [pro-3S]-lyase] ligase</fullName>
        <ecNumber evidence="3">6.2.1.22</ecNumber>
    </recommendedName>
</protein>
<dbReference type="AlphaFoldDB" id="A0A3G1KUT1"/>
<evidence type="ECO:0000256" key="1">
    <source>
        <dbReference type="ARBA" id="ARBA00022741"/>
    </source>
</evidence>
<dbReference type="Proteomes" id="UP000323521">
    <property type="component" value="Chromosome"/>
</dbReference>
<evidence type="ECO:0000313" key="6">
    <source>
        <dbReference type="Proteomes" id="UP000323521"/>
    </source>
</evidence>
<dbReference type="InterPro" id="IPR016181">
    <property type="entry name" value="Acyl_CoA_acyltransferase"/>
</dbReference>
<dbReference type="Pfam" id="PF08218">
    <property type="entry name" value="Citrate_ly_lig"/>
    <property type="match status" value="1"/>
</dbReference>
<evidence type="ECO:0000313" key="5">
    <source>
        <dbReference type="EMBL" id="ATW26196.1"/>
    </source>
</evidence>
<organism evidence="5 6">
    <name type="scientific">Formimonas warabiya</name>
    <dbReference type="NCBI Taxonomy" id="1761012"/>
    <lineage>
        <taxon>Bacteria</taxon>
        <taxon>Bacillati</taxon>
        <taxon>Bacillota</taxon>
        <taxon>Clostridia</taxon>
        <taxon>Eubacteriales</taxon>
        <taxon>Peptococcaceae</taxon>
        <taxon>Candidatus Formimonas</taxon>
    </lineage>
</organism>
<feature type="domain" description="N-acetyltransferase" evidence="4">
    <location>
        <begin position="1"/>
        <end position="127"/>
    </location>
</feature>
<dbReference type="GO" id="GO:0005524">
    <property type="term" value="F:ATP binding"/>
    <property type="evidence" value="ECO:0007669"/>
    <property type="project" value="UniProtKB-UniRule"/>
</dbReference>
<dbReference type="PROSITE" id="PS51186">
    <property type="entry name" value="GNAT"/>
    <property type="match status" value="1"/>
</dbReference>
<dbReference type="SUPFAM" id="SSF52374">
    <property type="entry name" value="Nucleotidylyl transferase"/>
    <property type="match status" value="1"/>
</dbReference>
<dbReference type="InterPro" id="IPR013166">
    <property type="entry name" value="Citrate_lyase_ligase_C"/>
</dbReference>
<dbReference type="PANTHER" id="PTHR40599">
    <property type="entry name" value="[CITRATE [PRO-3S]-LYASE] LIGASE"/>
    <property type="match status" value="1"/>
</dbReference>
<keyword evidence="1 3" id="KW-0547">Nucleotide-binding</keyword>
<dbReference type="SUPFAM" id="SSF55729">
    <property type="entry name" value="Acyl-CoA N-acyltransferases (Nat)"/>
    <property type="match status" value="1"/>
</dbReference>
<comment type="catalytic activity">
    <reaction evidence="3">
        <text>holo-[citrate lyase ACP] + acetate + ATP = acetyl-[citrate lyase ACP] + AMP + diphosphate</text>
        <dbReference type="Rhea" id="RHEA:23788"/>
        <dbReference type="Rhea" id="RHEA-COMP:10158"/>
        <dbReference type="Rhea" id="RHEA-COMP:13710"/>
        <dbReference type="ChEBI" id="CHEBI:30089"/>
        <dbReference type="ChEBI" id="CHEBI:30616"/>
        <dbReference type="ChEBI" id="CHEBI:33019"/>
        <dbReference type="ChEBI" id="CHEBI:82683"/>
        <dbReference type="ChEBI" id="CHEBI:137976"/>
        <dbReference type="ChEBI" id="CHEBI:456215"/>
        <dbReference type="EC" id="6.2.1.22"/>
    </reaction>
</comment>
<dbReference type="OrthoDB" id="9779753at2"/>
<sequence length="345" mass="39125">MEYLMEEVLKPTSQSERERLGAFLKKQGLTVDQDLEYSMVLTDGGRIVAAGSFAGRVLKCIAVDEAYQGRGLSARVITHLVNEQYQRGRTHLFIYTKPENKLIFSELGFYPVAEVPMKVVLMENRRDGIKKYLEEVSAGRKKGGLCGAIVVNCNPFTLGHQYLIEYAAARCDILDIFVLWEDRSSFPSEVRYRLVQEGVRHIPHAAVHKGKDYIISEATFPSYFIKEYQDYVETHAKLDITVFAEHIGPALGIVKRFVGEEPYCPVTSVYNRIMKEMLPAKGIDVEVVPRVSHKGKAISASRVRELIQMGEMDEVKELVPETTYHYLLSDEAKEVIKKIQSKNTP</sequence>
<gene>
    <name evidence="5" type="ORF">DCMF_16740</name>
</gene>
<proteinExistence type="predicted"/>
<dbReference type="KEGG" id="fwa:DCMF_16740"/>
<evidence type="ECO:0000256" key="2">
    <source>
        <dbReference type="ARBA" id="ARBA00022840"/>
    </source>
</evidence>
<dbReference type="InterPro" id="IPR014729">
    <property type="entry name" value="Rossmann-like_a/b/a_fold"/>
</dbReference>
<keyword evidence="6" id="KW-1185">Reference proteome</keyword>
<dbReference type="GO" id="GO:0016747">
    <property type="term" value="F:acyltransferase activity, transferring groups other than amino-acyl groups"/>
    <property type="evidence" value="ECO:0007669"/>
    <property type="project" value="InterPro"/>
</dbReference>
<dbReference type="Gene3D" id="3.40.630.30">
    <property type="match status" value="1"/>
</dbReference>
<dbReference type="GO" id="GO:0016829">
    <property type="term" value="F:lyase activity"/>
    <property type="evidence" value="ECO:0007669"/>
    <property type="project" value="UniProtKB-KW"/>
</dbReference>
<dbReference type="GO" id="GO:0008771">
    <property type="term" value="F:[citrate (pro-3S)-lyase] ligase activity"/>
    <property type="evidence" value="ECO:0007669"/>
    <property type="project" value="UniProtKB-EC"/>
</dbReference>
<dbReference type="NCBIfam" id="TIGR00124">
    <property type="entry name" value="cit_ly_ligase"/>
    <property type="match status" value="1"/>
</dbReference>
<dbReference type="InterPro" id="IPR005216">
    <property type="entry name" value="Citrate_lyase_ligase"/>
</dbReference>
<dbReference type="Gene3D" id="3.40.50.620">
    <property type="entry name" value="HUPs"/>
    <property type="match status" value="1"/>
</dbReference>
<dbReference type="EC" id="6.2.1.22" evidence="3"/>
<dbReference type="InterPro" id="IPR000182">
    <property type="entry name" value="GNAT_dom"/>
</dbReference>
<dbReference type="SMART" id="SM00764">
    <property type="entry name" value="Citrate_ly_lig"/>
    <property type="match status" value="1"/>
</dbReference>
<dbReference type="PANTHER" id="PTHR40599:SF1">
    <property type="entry name" value="[CITRATE [PRO-3S]-LYASE] LIGASE"/>
    <property type="match status" value="1"/>
</dbReference>
<dbReference type="PIRSF" id="PIRSF005751">
    <property type="entry name" value="Acet_citr_lig"/>
    <property type="match status" value="1"/>
</dbReference>
<keyword evidence="2 3" id="KW-0067">ATP-binding</keyword>
<name>A0A3G1KUT1_FORW1</name>
<dbReference type="EMBL" id="CP017634">
    <property type="protein sequence ID" value="ATW26196.1"/>
    <property type="molecule type" value="Genomic_DNA"/>
</dbReference>
<evidence type="ECO:0000259" key="4">
    <source>
        <dbReference type="PROSITE" id="PS51186"/>
    </source>
</evidence>
<keyword evidence="3 5" id="KW-0436">Ligase</keyword>
<dbReference type="RefSeq" id="WP_148135478.1">
    <property type="nucleotide sequence ID" value="NZ_CP017634.1"/>
</dbReference>
<reference evidence="5 6" key="1">
    <citation type="submission" date="2016-10" db="EMBL/GenBank/DDBJ databases">
        <title>Complete Genome Sequence of Peptococcaceae strain DCMF.</title>
        <authorList>
            <person name="Edwards R.J."/>
            <person name="Holland S.I."/>
            <person name="Deshpande N.P."/>
            <person name="Wong Y.K."/>
            <person name="Ertan H."/>
            <person name="Manefield M."/>
            <person name="Russell T.L."/>
            <person name="Lee M.J."/>
        </authorList>
    </citation>
    <scope>NUCLEOTIDE SEQUENCE [LARGE SCALE GENOMIC DNA]</scope>
    <source>
        <strain evidence="5 6">DCMF</strain>
    </source>
</reference>
<evidence type="ECO:0000256" key="3">
    <source>
        <dbReference type="PIRNR" id="PIRNR005751"/>
    </source>
</evidence>
<accession>A0A3G1KUT1</accession>